<dbReference type="Pfam" id="PF13649">
    <property type="entry name" value="Methyltransf_25"/>
    <property type="match status" value="1"/>
</dbReference>
<proteinExistence type="predicted"/>
<dbReference type="Gene3D" id="3.40.50.150">
    <property type="entry name" value="Vaccinia Virus protein VP39"/>
    <property type="match status" value="1"/>
</dbReference>
<organism evidence="2 3">
    <name type="scientific">Lysobacter gummosus</name>
    <dbReference type="NCBI Taxonomy" id="262324"/>
    <lineage>
        <taxon>Bacteria</taxon>
        <taxon>Pseudomonadati</taxon>
        <taxon>Pseudomonadota</taxon>
        <taxon>Gammaproteobacteria</taxon>
        <taxon>Lysobacterales</taxon>
        <taxon>Lysobacteraceae</taxon>
        <taxon>Lysobacter</taxon>
    </lineage>
</organism>
<name>A0ABY3XHC5_9GAMM</name>
<reference evidence="2 3" key="1">
    <citation type="submission" date="2022-03" db="EMBL/GenBank/DDBJ databases">
        <title>Complete genome sequence of Lysobacter capsici VKM B-2533 and Lysobacter gummosus 10.1.1, promising sources of lytic agents.</title>
        <authorList>
            <person name="Tarlachkov S.V."/>
            <person name="Kudryakova I.V."/>
            <person name="Afoshin A.S."/>
            <person name="Leontyevskaya E.A."/>
            <person name="Leontyevskaya N.V."/>
        </authorList>
    </citation>
    <scope>NUCLEOTIDE SEQUENCE [LARGE SCALE GENOMIC DNA]</scope>
    <source>
        <strain evidence="2 3">10.1.1</strain>
    </source>
</reference>
<keyword evidence="3" id="KW-1185">Reference proteome</keyword>
<dbReference type="EMBL" id="CP093547">
    <property type="protein sequence ID" value="UNP31039.1"/>
    <property type="molecule type" value="Genomic_DNA"/>
</dbReference>
<dbReference type="Proteomes" id="UP000829194">
    <property type="component" value="Chromosome"/>
</dbReference>
<keyword evidence="2" id="KW-0808">Transferase</keyword>
<dbReference type="SUPFAM" id="SSF53335">
    <property type="entry name" value="S-adenosyl-L-methionine-dependent methyltransferases"/>
    <property type="match status" value="1"/>
</dbReference>
<dbReference type="InterPro" id="IPR041698">
    <property type="entry name" value="Methyltransf_25"/>
</dbReference>
<dbReference type="GO" id="GO:0032259">
    <property type="term" value="P:methylation"/>
    <property type="evidence" value="ECO:0007669"/>
    <property type="project" value="UniProtKB-KW"/>
</dbReference>
<sequence>MSEALSALIEHLRGDLTLDRPERLRERVDALDRIERLSLYLSDTPDTLALSAGIAAQQSRLDAVNERLYRNLRDAIRRGDGANCLREWMPVAEHADTDTSIAQGEGYDHLDALLGGIAQLHEPADDVAALMPEMVFYQPTPARHIFDLIRRIAPGADDVVLDVGSGLGHVPLLVGACTSARCIGVELEPAYVASARAAAADLRLSRVSFIQADARAADLSQATVFYLYTPFTGGVLGEMLERIREQAQRRDIRLCSLGPCTQVLAAQRWLRAIDVELHSDRIAVFVPCGNDDPAF</sequence>
<accession>A0ABY3XHC5</accession>
<dbReference type="InterPro" id="IPR029063">
    <property type="entry name" value="SAM-dependent_MTases_sf"/>
</dbReference>
<dbReference type="RefSeq" id="WP_187313146.1">
    <property type="nucleotide sequence ID" value="NZ_CP011131.1"/>
</dbReference>
<protein>
    <submittedName>
        <fullName evidence="2">Class I SAM-dependent methyltransferase</fullName>
    </submittedName>
</protein>
<dbReference type="GO" id="GO:0008168">
    <property type="term" value="F:methyltransferase activity"/>
    <property type="evidence" value="ECO:0007669"/>
    <property type="project" value="UniProtKB-KW"/>
</dbReference>
<keyword evidence="2" id="KW-0489">Methyltransferase</keyword>
<gene>
    <name evidence="2" type="ORF">MOV92_07275</name>
</gene>
<feature type="domain" description="Methyltransferase" evidence="1">
    <location>
        <begin position="160"/>
        <end position="224"/>
    </location>
</feature>
<dbReference type="CDD" id="cd02440">
    <property type="entry name" value="AdoMet_MTases"/>
    <property type="match status" value="1"/>
</dbReference>
<evidence type="ECO:0000259" key="1">
    <source>
        <dbReference type="Pfam" id="PF13649"/>
    </source>
</evidence>
<evidence type="ECO:0000313" key="3">
    <source>
        <dbReference type="Proteomes" id="UP000829194"/>
    </source>
</evidence>
<evidence type="ECO:0000313" key="2">
    <source>
        <dbReference type="EMBL" id="UNP31039.1"/>
    </source>
</evidence>